<gene>
    <name evidence="2" type="ORF">METZ01_LOCUS103022</name>
</gene>
<dbReference type="EMBL" id="UINC01011357">
    <property type="protein sequence ID" value="SVA50168.1"/>
    <property type="molecule type" value="Genomic_DNA"/>
</dbReference>
<name>A0A381WDP7_9ZZZZ</name>
<proteinExistence type="predicted"/>
<dbReference type="InterPro" id="IPR005302">
    <property type="entry name" value="MoCF_Sase_C"/>
</dbReference>
<dbReference type="SUPFAM" id="SSF50800">
    <property type="entry name" value="PK beta-barrel domain-like"/>
    <property type="match status" value="1"/>
</dbReference>
<dbReference type="PROSITE" id="PS51340">
    <property type="entry name" value="MOSC"/>
    <property type="match status" value="1"/>
</dbReference>
<dbReference type="GO" id="GO:0030151">
    <property type="term" value="F:molybdenum ion binding"/>
    <property type="evidence" value="ECO:0007669"/>
    <property type="project" value="InterPro"/>
</dbReference>
<accession>A0A381WDP7</accession>
<dbReference type="PANTHER" id="PTHR36930">
    <property type="entry name" value="METAL-SULFUR CLUSTER BIOSYNTHESIS PROTEINS YUAD-RELATED"/>
    <property type="match status" value="1"/>
</dbReference>
<reference evidence="2" key="1">
    <citation type="submission" date="2018-05" db="EMBL/GenBank/DDBJ databases">
        <authorList>
            <person name="Lanie J.A."/>
            <person name="Ng W.-L."/>
            <person name="Kazmierczak K.M."/>
            <person name="Andrzejewski T.M."/>
            <person name="Davidsen T.M."/>
            <person name="Wayne K.J."/>
            <person name="Tettelin H."/>
            <person name="Glass J.I."/>
            <person name="Rusch D."/>
            <person name="Podicherti R."/>
            <person name="Tsui H.-C.T."/>
            <person name="Winkler M.E."/>
        </authorList>
    </citation>
    <scope>NUCLEOTIDE SEQUENCE</scope>
</reference>
<evidence type="ECO:0000259" key="1">
    <source>
        <dbReference type="PROSITE" id="PS51340"/>
    </source>
</evidence>
<dbReference type="AlphaFoldDB" id="A0A381WDP7"/>
<sequence length="193" mass="21258">MKLVEKKMGKVTQVLIGNDSKTLEKWPVDSCKISYEGFSGDFHAGLTMKSGGRQPHYPKGTQIRNYRQVSIVSHEELKSIADCMGIDKIKPGWVGANLEVKEIPNFTFLPPSTRIEFTGGAVLVVNGENLPCINPGKIIQQNFPELKGLAESFSKNALGKRGVVAWVECLGTIQTGDDITLRIPQQKNWSSVN</sequence>
<evidence type="ECO:0000313" key="2">
    <source>
        <dbReference type="EMBL" id="SVA50168.1"/>
    </source>
</evidence>
<dbReference type="PANTHER" id="PTHR36930:SF1">
    <property type="entry name" value="MOSC DOMAIN-CONTAINING PROTEIN"/>
    <property type="match status" value="1"/>
</dbReference>
<dbReference type="GO" id="GO:0030170">
    <property type="term" value="F:pyridoxal phosphate binding"/>
    <property type="evidence" value="ECO:0007669"/>
    <property type="project" value="InterPro"/>
</dbReference>
<dbReference type="InterPro" id="IPR052716">
    <property type="entry name" value="MOSC_domain"/>
</dbReference>
<dbReference type="Pfam" id="PF03473">
    <property type="entry name" value="MOSC"/>
    <property type="match status" value="1"/>
</dbReference>
<dbReference type="GO" id="GO:0003824">
    <property type="term" value="F:catalytic activity"/>
    <property type="evidence" value="ECO:0007669"/>
    <property type="project" value="InterPro"/>
</dbReference>
<dbReference type="Gene3D" id="2.40.33.20">
    <property type="entry name" value="PK beta-barrel domain-like"/>
    <property type="match status" value="1"/>
</dbReference>
<protein>
    <recommendedName>
        <fullName evidence="1">MOSC domain-containing protein</fullName>
    </recommendedName>
</protein>
<dbReference type="InterPro" id="IPR011037">
    <property type="entry name" value="Pyrv_Knase-like_insert_dom_sf"/>
</dbReference>
<feature type="domain" description="MOSC" evidence="1">
    <location>
        <begin position="20"/>
        <end position="182"/>
    </location>
</feature>
<organism evidence="2">
    <name type="scientific">marine metagenome</name>
    <dbReference type="NCBI Taxonomy" id="408172"/>
    <lineage>
        <taxon>unclassified sequences</taxon>
        <taxon>metagenomes</taxon>
        <taxon>ecological metagenomes</taxon>
    </lineage>
</organism>